<feature type="signal peptide" evidence="1">
    <location>
        <begin position="1"/>
        <end position="21"/>
    </location>
</feature>
<dbReference type="Pfam" id="PF03724">
    <property type="entry name" value="META"/>
    <property type="match status" value="1"/>
</dbReference>
<feature type="chain" id="PRO_5010731440" evidence="1">
    <location>
        <begin position="22"/>
        <end position="144"/>
    </location>
</feature>
<keyword evidence="1" id="KW-0732">Signal</keyword>
<evidence type="ECO:0000313" key="3">
    <source>
        <dbReference type="EMBL" id="OOH94656.1"/>
    </source>
</evidence>
<dbReference type="STRING" id="238.BBD35_04590"/>
<dbReference type="OrthoDB" id="8602292at2"/>
<dbReference type="PROSITE" id="PS51257">
    <property type="entry name" value="PROKAR_LIPOPROTEIN"/>
    <property type="match status" value="1"/>
</dbReference>
<accession>A0A1V3TYS8</accession>
<feature type="domain" description="DUF306" evidence="2">
    <location>
        <begin position="32"/>
        <end position="136"/>
    </location>
</feature>
<reference evidence="3 4" key="1">
    <citation type="submission" date="2016-11" db="EMBL/GenBank/DDBJ databases">
        <title>Genome sequence and comparative genomic analysis of clinical strain Elizabethkingia meningoseptica 61421 PRCM.</title>
        <authorList>
            <person name="Wang M."/>
            <person name="Hu S."/>
            <person name="Cao L."/>
            <person name="Jiang T."/>
            <person name="Zhou Y."/>
            <person name="Ming D."/>
        </authorList>
    </citation>
    <scope>NUCLEOTIDE SEQUENCE [LARGE SCALE GENOMIC DNA]</scope>
    <source>
        <strain evidence="3 4">61421 PRCM</strain>
    </source>
</reference>
<dbReference type="RefSeq" id="WP_069215910.1">
    <property type="nucleotide sequence ID" value="NZ_CP016378.1"/>
</dbReference>
<dbReference type="eggNOG" id="COG3187">
    <property type="taxonomic scope" value="Bacteria"/>
</dbReference>
<keyword evidence="4" id="KW-1185">Reference proteome</keyword>
<dbReference type="Gene3D" id="2.40.128.270">
    <property type="match status" value="1"/>
</dbReference>
<proteinExistence type="predicted"/>
<dbReference type="AlphaFoldDB" id="A0A1V3TYS8"/>
<name>A0A1V3TYS8_ELIME</name>
<evidence type="ECO:0000313" key="4">
    <source>
        <dbReference type="Proteomes" id="UP000188947"/>
    </source>
</evidence>
<dbReference type="EMBL" id="MPOG01000013">
    <property type="protein sequence ID" value="OOH94656.1"/>
    <property type="molecule type" value="Genomic_DNA"/>
</dbReference>
<dbReference type="InterPro" id="IPR005184">
    <property type="entry name" value="DUF306_Meta_HslJ"/>
</dbReference>
<evidence type="ECO:0000256" key="1">
    <source>
        <dbReference type="SAM" id="SignalP"/>
    </source>
</evidence>
<protein>
    <submittedName>
        <fullName evidence="3">Heat-shock protein</fullName>
    </submittedName>
</protein>
<organism evidence="3 4">
    <name type="scientific">Elizabethkingia meningoseptica</name>
    <name type="common">Chryseobacterium meningosepticum</name>
    <dbReference type="NCBI Taxonomy" id="238"/>
    <lineage>
        <taxon>Bacteria</taxon>
        <taxon>Pseudomonadati</taxon>
        <taxon>Bacteroidota</taxon>
        <taxon>Flavobacteriia</taxon>
        <taxon>Flavobacteriales</taxon>
        <taxon>Weeksellaceae</taxon>
        <taxon>Elizabethkingia</taxon>
    </lineage>
</organism>
<dbReference type="Proteomes" id="UP000188947">
    <property type="component" value="Unassembled WGS sequence"/>
</dbReference>
<gene>
    <name evidence="3" type="ORF">BMF97_11460</name>
</gene>
<comment type="caution">
    <text evidence="3">The sequence shown here is derived from an EMBL/GenBank/DDBJ whole genome shotgun (WGS) entry which is preliminary data.</text>
</comment>
<evidence type="ECO:0000259" key="2">
    <source>
        <dbReference type="Pfam" id="PF03724"/>
    </source>
</evidence>
<dbReference type="InterPro" id="IPR038670">
    <property type="entry name" value="HslJ-like_sf"/>
</dbReference>
<sequence>MKRILPVITLMVLMMSTTGCTTTQNLNTGLQRKWMLISMKEFSKDELMHAQAAVDLTSKDGKVSGYTAFMGCNNLSFRLNEKTGNKVSVSRVSGTKMFCPNHLDLENQFISLFPTMNSYSVEGHFLTLTNNNGDKMKFVAADWD</sequence>